<evidence type="ECO:0000313" key="1">
    <source>
        <dbReference type="EMBL" id="JAH96180.1"/>
    </source>
</evidence>
<accession>A0A0E9X2P3</accession>
<protein>
    <submittedName>
        <fullName evidence="1">Uncharacterized protein</fullName>
    </submittedName>
</protein>
<organism evidence="1">
    <name type="scientific">Anguilla anguilla</name>
    <name type="common">European freshwater eel</name>
    <name type="synonym">Muraena anguilla</name>
    <dbReference type="NCBI Taxonomy" id="7936"/>
    <lineage>
        <taxon>Eukaryota</taxon>
        <taxon>Metazoa</taxon>
        <taxon>Chordata</taxon>
        <taxon>Craniata</taxon>
        <taxon>Vertebrata</taxon>
        <taxon>Euteleostomi</taxon>
        <taxon>Actinopterygii</taxon>
        <taxon>Neopterygii</taxon>
        <taxon>Teleostei</taxon>
        <taxon>Anguilliformes</taxon>
        <taxon>Anguillidae</taxon>
        <taxon>Anguilla</taxon>
    </lineage>
</organism>
<name>A0A0E9X2P3_ANGAN</name>
<sequence length="58" mass="6636">MASPDSEACWGLQLNHRRHAKRSHSRVKRSLATVDRHRNMLACGFMRDSVSCLEITVL</sequence>
<proteinExistence type="predicted"/>
<reference evidence="1" key="2">
    <citation type="journal article" date="2015" name="Fish Shellfish Immunol.">
        <title>Early steps in the European eel (Anguilla anguilla)-Vibrio vulnificus interaction in the gills: Role of the RtxA13 toxin.</title>
        <authorList>
            <person name="Callol A."/>
            <person name="Pajuelo D."/>
            <person name="Ebbesson L."/>
            <person name="Teles M."/>
            <person name="MacKenzie S."/>
            <person name="Amaro C."/>
        </authorList>
    </citation>
    <scope>NUCLEOTIDE SEQUENCE</scope>
</reference>
<dbReference type="AlphaFoldDB" id="A0A0E9X2P3"/>
<dbReference type="EMBL" id="GBXM01012397">
    <property type="protein sequence ID" value="JAH96180.1"/>
    <property type="molecule type" value="Transcribed_RNA"/>
</dbReference>
<reference evidence="1" key="1">
    <citation type="submission" date="2014-11" db="EMBL/GenBank/DDBJ databases">
        <authorList>
            <person name="Amaro Gonzalez C."/>
        </authorList>
    </citation>
    <scope>NUCLEOTIDE SEQUENCE</scope>
</reference>